<dbReference type="PANTHER" id="PTHR22091">
    <property type="entry name" value="COILED-COIL DOMAIN-CONTAINING PROTEIN 77"/>
    <property type="match status" value="1"/>
</dbReference>
<feature type="compositionally biased region" description="Low complexity" evidence="2">
    <location>
        <begin position="10"/>
        <end position="20"/>
    </location>
</feature>
<accession>A0A7K8VUH5</accession>
<feature type="non-terminal residue" evidence="3">
    <location>
        <position position="480"/>
    </location>
</feature>
<dbReference type="InterPro" id="IPR037696">
    <property type="entry name" value="CCDC77"/>
</dbReference>
<protein>
    <submittedName>
        <fullName evidence="3">CCD77 protein</fullName>
    </submittedName>
</protein>
<organism evidence="3 4">
    <name type="scientific">Ciccaba nigrolineata</name>
    <dbReference type="NCBI Taxonomy" id="1118524"/>
    <lineage>
        <taxon>Eukaryota</taxon>
        <taxon>Metazoa</taxon>
        <taxon>Chordata</taxon>
        <taxon>Craniata</taxon>
        <taxon>Vertebrata</taxon>
        <taxon>Euteleostomi</taxon>
        <taxon>Archelosauria</taxon>
        <taxon>Archosauria</taxon>
        <taxon>Dinosauria</taxon>
        <taxon>Saurischia</taxon>
        <taxon>Theropoda</taxon>
        <taxon>Coelurosauria</taxon>
        <taxon>Aves</taxon>
        <taxon>Neognathae</taxon>
        <taxon>Neoaves</taxon>
        <taxon>Telluraves</taxon>
        <taxon>Strigiformes</taxon>
        <taxon>Strigidae</taxon>
        <taxon>Ciccaba</taxon>
    </lineage>
</organism>
<dbReference type="PANTHER" id="PTHR22091:SF1">
    <property type="entry name" value="COILED-COIL DOMAIN-CONTAINING PROTEIN 77"/>
    <property type="match status" value="1"/>
</dbReference>
<evidence type="ECO:0000313" key="4">
    <source>
        <dbReference type="Proteomes" id="UP000542434"/>
    </source>
</evidence>
<evidence type="ECO:0000313" key="3">
    <source>
        <dbReference type="EMBL" id="NXF70224.1"/>
    </source>
</evidence>
<dbReference type="Proteomes" id="UP000542434">
    <property type="component" value="Unassembled WGS sequence"/>
</dbReference>
<evidence type="ECO:0000256" key="2">
    <source>
        <dbReference type="SAM" id="MobiDB-lite"/>
    </source>
</evidence>
<feature type="compositionally biased region" description="Basic and acidic residues" evidence="2">
    <location>
        <begin position="164"/>
        <end position="173"/>
    </location>
</feature>
<keyword evidence="1" id="KW-0175">Coiled coil</keyword>
<dbReference type="GO" id="GO:0005813">
    <property type="term" value="C:centrosome"/>
    <property type="evidence" value="ECO:0007669"/>
    <property type="project" value="TreeGrafter"/>
</dbReference>
<feature type="compositionally biased region" description="Basic and acidic residues" evidence="2">
    <location>
        <begin position="191"/>
        <end position="200"/>
    </location>
</feature>
<dbReference type="AlphaFoldDB" id="A0A7K8VUH5"/>
<comment type="caution">
    <text evidence="3">The sequence shown here is derived from an EMBL/GenBank/DDBJ whole genome shotgun (WGS) entry which is preliminary data.</text>
</comment>
<name>A0A7K8VUH5_9STRI</name>
<reference evidence="3 4" key="1">
    <citation type="submission" date="2019-09" db="EMBL/GenBank/DDBJ databases">
        <title>Bird 10,000 Genomes (B10K) Project - Family phase.</title>
        <authorList>
            <person name="Zhang G."/>
        </authorList>
    </citation>
    <scope>NUCLEOTIDE SEQUENCE [LARGE SCALE GENOMIC DNA]</scope>
    <source>
        <strain evidence="3">B10K-DU-001-07</strain>
        <tissue evidence="3">Muscle</tissue>
    </source>
</reference>
<gene>
    <name evidence="3" type="primary">Ccdc77</name>
    <name evidence="3" type="ORF">CICNIG_R06764</name>
</gene>
<feature type="region of interest" description="Disordered" evidence="2">
    <location>
        <begin position="156"/>
        <end position="200"/>
    </location>
</feature>
<feature type="coiled-coil region" evidence="1">
    <location>
        <begin position="203"/>
        <end position="259"/>
    </location>
</feature>
<proteinExistence type="predicted"/>
<evidence type="ECO:0000256" key="1">
    <source>
        <dbReference type="SAM" id="Coils"/>
    </source>
</evidence>
<feature type="coiled-coil region" evidence="1">
    <location>
        <begin position="384"/>
        <end position="476"/>
    </location>
</feature>
<feature type="region of interest" description="Disordered" evidence="2">
    <location>
        <begin position="1"/>
        <end position="26"/>
    </location>
</feature>
<keyword evidence="4" id="KW-1185">Reference proteome</keyword>
<dbReference type="EMBL" id="VWZC01015959">
    <property type="protein sequence ID" value="NXF70224.1"/>
    <property type="molecule type" value="Genomic_DNA"/>
</dbReference>
<feature type="non-terminal residue" evidence="3">
    <location>
        <position position="1"/>
    </location>
</feature>
<sequence>LSRLATPHVSSRYASSQSPSQEDFTPLPSINERLAFLRPSRELLEYYRKKIADFDEEHEDLVKRLERYKETYDEQHKLQWEIHQREEEIVELQKALSDMQVYLFQEREHVLRLYSENDRLKIRELEDRKKIQHLLALVRTDKGEVTYFHKEPPHKASSIFLPAKSRESHEQNDTSRTGTKRSTSKPAAKGKKPESPERYQRDNQTLLLQVEALQAQIEEQTRLSKEQVEALLEDRRIHMEEAQVQHQRDKDKIKTVTDKLHKTQNLLYESTRDFLQLKFDARANEKAWMAEKDSLMRKLDKDMDQLIISREPGREKQRDTKKMLQADDGAWKPHSREIKSLQEQLQQEQRLSNMYREQCVTLEGELARICEERDVGRELFKERSEKMGKRLKLMTQRYEALEKRRNMEVEGFKNDIKQLRQKLKDVEKQLFKVTQNIGPDQDLAILHEIRQGNRLTRKIQGELKNLKAKIYGLENELRVC</sequence>